<dbReference type="InterPro" id="IPR014721">
    <property type="entry name" value="Ribsml_uS5_D2-typ_fold_subgr"/>
</dbReference>
<comment type="caution">
    <text evidence="9">The sequence shown here is derived from an EMBL/GenBank/DDBJ whole genome shotgun (WGS) entry which is preliminary data.</text>
</comment>
<keyword evidence="2 7" id="KW-0819">tRNA processing</keyword>
<dbReference type="PANTHER" id="PTHR33992:SF1">
    <property type="entry name" value="RIBONUCLEASE P PROTEIN COMPONENT"/>
    <property type="match status" value="1"/>
</dbReference>
<comment type="similarity">
    <text evidence="7">Belongs to the RnpA family.</text>
</comment>
<keyword evidence="10" id="KW-1185">Reference proteome</keyword>
<keyword evidence="3 7" id="KW-0540">Nuclease</keyword>
<sequence>MLARAHRLTRGEDYRAVVRRGRRRATPNLVVYATASENDPTRFGFIVSKQVGTAVTRNTVRRRLKAVASEVLPRVTPGTQVVLRALPPAAVAPFGVLAEDVSRALLRGER</sequence>
<keyword evidence="4 7" id="KW-0255">Endonuclease</keyword>
<evidence type="ECO:0000256" key="3">
    <source>
        <dbReference type="ARBA" id="ARBA00022722"/>
    </source>
</evidence>
<evidence type="ECO:0000256" key="7">
    <source>
        <dbReference type="HAMAP-Rule" id="MF_00227"/>
    </source>
</evidence>
<reference evidence="9 10" key="1">
    <citation type="journal article" date="2019" name="Int. J. Syst. Evol. Microbiol.">
        <title>The Global Catalogue of Microorganisms (GCM) 10K type strain sequencing project: providing services to taxonomists for standard genome sequencing and annotation.</title>
        <authorList>
            <consortium name="The Broad Institute Genomics Platform"/>
            <consortium name="The Broad Institute Genome Sequencing Center for Infectious Disease"/>
            <person name="Wu L."/>
            <person name="Ma J."/>
        </authorList>
    </citation>
    <scope>NUCLEOTIDE SEQUENCE [LARGE SCALE GENOMIC DNA]</scope>
    <source>
        <strain evidence="9 10">JCM 15577</strain>
    </source>
</reference>
<dbReference type="Gene3D" id="3.30.230.10">
    <property type="match status" value="1"/>
</dbReference>
<protein>
    <recommendedName>
        <fullName evidence="7 8">Ribonuclease P protein component</fullName>
        <shortName evidence="7">RNase P protein</shortName>
        <shortName evidence="7">RNaseP protein</shortName>
        <ecNumber evidence="7 8">3.1.26.5</ecNumber>
    </recommendedName>
    <alternativeName>
        <fullName evidence="7">Protein C5</fullName>
    </alternativeName>
</protein>
<evidence type="ECO:0000256" key="4">
    <source>
        <dbReference type="ARBA" id="ARBA00022759"/>
    </source>
</evidence>
<dbReference type="EC" id="3.1.26.5" evidence="7 8"/>
<evidence type="ECO:0000313" key="10">
    <source>
        <dbReference type="Proteomes" id="UP001501690"/>
    </source>
</evidence>
<dbReference type="Proteomes" id="UP001501690">
    <property type="component" value="Unassembled WGS sequence"/>
</dbReference>
<organism evidence="9 10">
    <name type="scientific">Microbacterium sediminicola</name>
    <dbReference type="NCBI Taxonomy" id="415210"/>
    <lineage>
        <taxon>Bacteria</taxon>
        <taxon>Bacillati</taxon>
        <taxon>Actinomycetota</taxon>
        <taxon>Actinomycetes</taxon>
        <taxon>Micrococcales</taxon>
        <taxon>Microbacteriaceae</taxon>
        <taxon>Microbacterium</taxon>
    </lineage>
</organism>
<evidence type="ECO:0000313" key="9">
    <source>
        <dbReference type="EMBL" id="GAA1703223.1"/>
    </source>
</evidence>
<evidence type="ECO:0000256" key="6">
    <source>
        <dbReference type="ARBA" id="ARBA00022884"/>
    </source>
</evidence>
<evidence type="ECO:0000256" key="8">
    <source>
        <dbReference type="NCBIfam" id="TIGR00188"/>
    </source>
</evidence>
<proteinExistence type="inferred from homology"/>
<keyword evidence="5 7" id="KW-0378">Hydrolase</keyword>
<dbReference type="InterPro" id="IPR000100">
    <property type="entry name" value="RNase_P"/>
</dbReference>
<evidence type="ECO:0000256" key="1">
    <source>
        <dbReference type="ARBA" id="ARBA00002663"/>
    </source>
</evidence>
<name>A0ABN2IE06_9MICO</name>
<dbReference type="PROSITE" id="PS00648">
    <property type="entry name" value="RIBONUCLEASE_P"/>
    <property type="match status" value="1"/>
</dbReference>
<dbReference type="SUPFAM" id="SSF54211">
    <property type="entry name" value="Ribosomal protein S5 domain 2-like"/>
    <property type="match status" value="1"/>
</dbReference>
<dbReference type="NCBIfam" id="TIGR00188">
    <property type="entry name" value="rnpA"/>
    <property type="match status" value="1"/>
</dbReference>
<comment type="function">
    <text evidence="1 7">RNaseP catalyzes the removal of the 5'-leader sequence from pre-tRNA to produce the mature 5'-terminus. It can also cleave other RNA substrates such as 4.5S RNA. The protein component plays an auxiliary but essential role in vivo by binding to the 5'-leader sequence and broadening the substrate specificity of the ribozyme.</text>
</comment>
<comment type="catalytic activity">
    <reaction evidence="7">
        <text>Endonucleolytic cleavage of RNA, removing 5'-extranucleotides from tRNA precursor.</text>
        <dbReference type="EC" id="3.1.26.5"/>
    </reaction>
</comment>
<comment type="subunit">
    <text evidence="7">Consists of a catalytic RNA component (M1 or rnpB) and a protein subunit.</text>
</comment>
<dbReference type="Pfam" id="PF00825">
    <property type="entry name" value="Ribonuclease_P"/>
    <property type="match status" value="1"/>
</dbReference>
<dbReference type="EMBL" id="BAAAPL010000002">
    <property type="protein sequence ID" value="GAA1703223.1"/>
    <property type="molecule type" value="Genomic_DNA"/>
</dbReference>
<gene>
    <name evidence="7" type="primary">rnpA</name>
    <name evidence="9" type="ORF">GCM10009808_21430</name>
</gene>
<dbReference type="HAMAP" id="MF_00227">
    <property type="entry name" value="RNase_P"/>
    <property type="match status" value="1"/>
</dbReference>
<dbReference type="InterPro" id="IPR020568">
    <property type="entry name" value="Ribosomal_Su5_D2-typ_SF"/>
</dbReference>
<dbReference type="PANTHER" id="PTHR33992">
    <property type="entry name" value="RIBONUCLEASE P PROTEIN COMPONENT"/>
    <property type="match status" value="1"/>
</dbReference>
<evidence type="ECO:0000256" key="5">
    <source>
        <dbReference type="ARBA" id="ARBA00022801"/>
    </source>
</evidence>
<dbReference type="RefSeq" id="WP_344072422.1">
    <property type="nucleotide sequence ID" value="NZ_BAAAPL010000002.1"/>
</dbReference>
<accession>A0ABN2IE06</accession>
<dbReference type="InterPro" id="IPR020539">
    <property type="entry name" value="RNase_P_CS"/>
</dbReference>
<keyword evidence="6 7" id="KW-0694">RNA-binding</keyword>
<evidence type="ECO:0000256" key="2">
    <source>
        <dbReference type="ARBA" id="ARBA00022694"/>
    </source>
</evidence>